<protein>
    <submittedName>
        <fullName evidence="1">Uncharacterized protein</fullName>
    </submittedName>
</protein>
<dbReference type="GeneID" id="77924549"/>
<organism evidence="1 2">
    <name type="scientific">Gordonia phage Forza</name>
    <dbReference type="NCBI Taxonomy" id="2571247"/>
    <lineage>
        <taxon>Viruses</taxon>
        <taxon>Duplodnaviria</taxon>
        <taxon>Heunggongvirae</taxon>
        <taxon>Uroviricota</taxon>
        <taxon>Caudoviricetes</taxon>
        <taxon>Forzavirus</taxon>
        <taxon>Forzavirus forza</taxon>
    </lineage>
</organism>
<keyword evidence="2" id="KW-1185">Reference proteome</keyword>
<reference evidence="1 2" key="1">
    <citation type="submission" date="2019-04" db="EMBL/GenBank/DDBJ databases">
        <authorList>
            <person name="Pope W.H."/>
            <person name="Garlena R.A."/>
            <person name="Russell D.A."/>
            <person name="Jacobs-Sera D."/>
            <person name="Hatfull G.F."/>
        </authorList>
    </citation>
    <scope>NUCLEOTIDE SEQUENCE [LARGE SCALE GENOMIC DNA]</scope>
</reference>
<dbReference type="EMBL" id="MK814760">
    <property type="protein sequence ID" value="QGT55145.1"/>
    <property type="molecule type" value="Genomic_DNA"/>
</dbReference>
<accession>A0A650EZK4</accession>
<gene>
    <name evidence="1" type="primary">184</name>
    <name evidence="1" type="ORF">SEA_FORZA_184</name>
</gene>
<sequence length="57" mass="6723">MSELTAAEIEAEFGIPLRTINDSSLPRTRRNGRNYFDRVDVQAYSVQRESRMYRREA</sequence>
<dbReference type="RefSeq" id="YP_010649032.1">
    <property type="nucleotide sequence ID" value="NC_070763.1"/>
</dbReference>
<proteinExistence type="predicted"/>
<evidence type="ECO:0000313" key="2">
    <source>
        <dbReference type="Proteomes" id="UP000423482"/>
    </source>
</evidence>
<dbReference type="KEGG" id="vg:77924549"/>
<name>A0A650EZK4_9CAUD</name>
<evidence type="ECO:0000313" key="1">
    <source>
        <dbReference type="EMBL" id="QGT55145.1"/>
    </source>
</evidence>
<dbReference type="Proteomes" id="UP000423482">
    <property type="component" value="Segment"/>
</dbReference>